<dbReference type="OrthoDB" id="273614at2"/>
<evidence type="ECO:0000313" key="4">
    <source>
        <dbReference type="EMBL" id="QDU95899.1"/>
    </source>
</evidence>
<feature type="domain" description="N-acetyltransferase" evidence="3">
    <location>
        <begin position="103"/>
        <end position="186"/>
    </location>
</feature>
<dbReference type="PROSITE" id="PS51186">
    <property type="entry name" value="GNAT"/>
    <property type="match status" value="1"/>
</dbReference>
<evidence type="ECO:0000256" key="1">
    <source>
        <dbReference type="ARBA" id="ARBA00022679"/>
    </source>
</evidence>
<accession>A0A518DVN8</accession>
<dbReference type="AlphaFoldDB" id="A0A518DVN8"/>
<sequence>MGVTYFKRYRMEYDLTGPLFAPPELPTGYSLEPWSDELVDTHADTKYRSFRFEIDACVFPCLGQSEGCSRLMREIARRDGFMPEATWLMAWRSHPLDRPDYCGTIQGILDKSRVGSVQNIGVTPEHRGRLLGTILIYHALRGFREQGMQRAFLEVTAQNQGALRLYQRLGFRTTKTVYKAAEVAYA</sequence>
<name>A0A518DVN8_9BACT</name>
<dbReference type="GO" id="GO:0035447">
    <property type="term" value="F:mycothiol synthase activity"/>
    <property type="evidence" value="ECO:0007669"/>
    <property type="project" value="UniProtKB-EC"/>
</dbReference>
<dbReference type="Pfam" id="PF00583">
    <property type="entry name" value="Acetyltransf_1"/>
    <property type="match status" value="1"/>
</dbReference>
<evidence type="ECO:0000256" key="2">
    <source>
        <dbReference type="ARBA" id="ARBA00023315"/>
    </source>
</evidence>
<dbReference type="PANTHER" id="PTHR43420:SF44">
    <property type="entry name" value="ACETYLTRANSFERASE YPEA"/>
    <property type="match status" value="1"/>
</dbReference>
<dbReference type="Gene3D" id="3.40.630.30">
    <property type="match status" value="1"/>
</dbReference>
<dbReference type="InterPro" id="IPR000182">
    <property type="entry name" value="GNAT_dom"/>
</dbReference>
<dbReference type="CDD" id="cd04301">
    <property type="entry name" value="NAT_SF"/>
    <property type="match status" value="1"/>
</dbReference>
<keyword evidence="5" id="KW-1185">Reference proteome</keyword>
<organism evidence="4 5">
    <name type="scientific">Lignipirellula cremea</name>
    <dbReference type="NCBI Taxonomy" id="2528010"/>
    <lineage>
        <taxon>Bacteria</taxon>
        <taxon>Pseudomonadati</taxon>
        <taxon>Planctomycetota</taxon>
        <taxon>Planctomycetia</taxon>
        <taxon>Pirellulales</taxon>
        <taxon>Pirellulaceae</taxon>
        <taxon>Lignipirellula</taxon>
    </lineage>
</organism>
<dbReference type="SUPFAM" id="SSF55729">
    <property type="entry name" value="Acyl-CoA N-acyltransferases (Nat)"/>
    <property type="match status" value="1"/>
</dbReference>
<dbReference type="Proteomes" id="UP000317648">
    <property type="component" value="Chromosome"/>
</dbReference>
<proteinExistence type="predicted"/>
<dbReference type="RefSeq" id="WP_145054584.1">
    <property type="nucleotide sequence ID" value="NZ_CP036433.1"/>
</dbReference>
<keyword evidence="1 4" id="KW-0808">Transferase</keyword>
<keyword evidence="2 4" id="KW-0012">Acyltransferase</keyword>
<dbReference type="EC" id="2.3.1.189" evidence="4"/>
<dbReference type="EMBL" id="CP036433">
    <property type="protein sequence ID" value="QDU95899.1"/>
    <property type="molecule type" value="Genomic_DNA"/>
</dbReference>
<gene>
    <name evidence="4" type="primary">mshD_2</name>
    <name evidence="4" type="ORF">Pla8534_37180</name>
</gene>
<dbReference type="PANTHER" id="PTHR43420">
    <property type="entry name" value="ACETYLTRANSFERASE"/>
    <property type="match status" value="1"/>
</dbReference>
<dbReference type="InterPro" id="IPR050680">
    <property type="entry name" value="YpeA/RimI_acetyltransf"/>
</dbReference>
<reference evidence="4 5" key="1">
    <citation type="submission" date="2019-02" db="EMBL/GenBank/DDBJ databases">
        <title>Deep-cultivation of Planctomycetes and their phenomic and genomic characterization uncovers novel biology.</title>
        <authorList>
            <person name="Wiegand S."/>
            <person name="Jogler M."/>
            <person name="Boedeker C."/>
            <person name="Pinto D."/>
            <person name="Vollmers J."/>
            <person name="Rivas-Marin E."/>
            <person name="Kohn T."/>
            <person name="Peeters S.H."/>
            <person name="Heuer A."/>
            <person name="Rast P."/>
            <person name="Oberbeckmann S."/>
            <person name="Bunk B."/>
            <person name="Jeske O."/>
            <person name="Meyerdierks A."/>
            <person name="Storesund J.E."/>
            <person name="Kallscheuer N."/>
            <person name="Luecker S."/>
            <person name="Lage O.M."/>
            <person name="Pohl T."/>
            <person name="Merkel B.J."/>
            <person name="Hornburger P."/>
            <person name="Mueller R.-W."/>
            <person name="Bruemmer F."/>
            <person name="Labrenz M."/>
            <person name="Spormann A.M."/>
            <person name="Op den Camp H."/>
            <person name="Overmann J."/>
            <person name="Amann R."/>
            <person name="Jetten M.S.M."/>
            <person name="Mascher T."/>
            <person name="Medema M.H."/>
            <person name="Devos D.P."/>
            <person name="Kaster A.-K."/>
            <person name="Ovreas L."/>
            <person name="Rohde M."/>
            <person name="Galperin M.Y."/>
            <person name="Jogler C."/>
        </authorList>
    </citation>
    <scope>NUCLEOTIDE SEQUENCE [LARGE SCALE GENOMIC DNA]</scope>
    <source>
        <strain evidence="4 5">Pla85_3_4</strain>
    </source>
</reference>
<evidence type="ECO:0000313" key="5">
    <source>
        <dbReference type="Proteomes" id="UP000317648"/>
    </source>
</evidence>
<dbReference type="KEGG" id="lcre:Pla8534_37180"/>
<protein>
    <submittedName>
        <fullName evidence="4">Mycothiol acetyltransferase</fullName>
        <ecNumber evidence="4">2.3.1.189</ecNumber>
    </submittedName>
</protein>
<dbReference type="InterPro" id="IPR016181">
    <property type="entry name" value="Acyl_CoA_acyltransferase"/>
</dbReference>
<evidence type="ECO:0000259" key="3">
    <source>
        <dbReference type="PROSITE" id="PS51186"/>
    </source>
</evidence>